<evidence type="ECO:0000313" key="1">
    <source>
        <dbReference type="EMBL" id="MBB3093925.1"/>
    </source>
</evidence>
<name>A0A7W5FD45_9ACTN</name>
<dbReference type="InterPro" id="IPR034660">
    <property type="entry name" value="DinB/YfiT-like"/>
</dbReference>
<organism evidence="1 2">
    <name type="scientific">Actinoplanes campanulatus</name>
    <dbReference type="NCBI Taxonomy" id="113559"/>
    <lineage>
        <taxon>Bacteria</taxon>
        <taxon>Bacillati</taxon>
        <taxon>Actinomycetota</taxon>
        <taxon>Actinomycetes</taxon>
        <taxon>Micromonosporales</taxon>
        <taxon>Micromonosporaceae</taxon>
        <taxon>Actinoplanes</taxon>
    </lineage>
</organism>
<dbReference type="EMBL" id="JACHXF010000002">
    <property type="protein sequence ID" value="MBB3093925.1"/>
    <property type="molecule type" value="Genomic_DNA"/>
</dbReference>
<accession>A0A7W5FD45</accession>
<sequence>MTETIPLGPPAAGTETETLIGSLERQRRLFAWKTGGLDAPGLRATVGASSMTIGGLLKHLALVEDVYFSVRLDRPPADLWRDVDFDADPDWEWRTAAGDSPETLYTLWRDSVERSRAHLAAALAAGGLDGTIPFTWPDGRSPSLRRVLIDMIEEYARHLGHVDLIRESIDGLVGEDPPA</sequence>
<dbReference type="Pfam" id="PF04978">
    <property type="entry name" value="MST"/>
    <property type="match status" value="1"/>
</dbReference>
<gene>
    <name evidence="1" type="ORF">FHR83_001574</name>
</gene>
<evidence type="ECO:0000313" key="2">
    <source>
        <dbReference type="Proteomes" id="UP000590749"/>
    </source>
</evidence>
<dbReference type="Gene3D" id="1.20.120.450">
    <property type="entry name" value="dinb family like domain"/>
    <property type="match status" value="1"/>
</dbReference>
<dbReference type="AlphaFoldDB" id="A0A7W5FD45"/>
<evidence type="ECO:0008006" key="3">
    <source>
        <dbReference type="Google" id="ProtNLM"/>
    </source>
</evidence>
<comment type="caution">
    <text evidence="1">The sequence shown here is derived from an EMBL/GenBank/DDBJ whole genome shotgun (WGS) entry which is preliminary data.</text>
</comment>
<protein>
    <recommendedName>
        <fullName evidence="3">DinB superfamily protein</fullName>
    </recommendedName>
</protein>
<keyword evidence="2" id="KW-1185">Reference proteome</keyword>
<dbReference type="SUPFAM" id="SSF109854">
    <property type="entry name" value="DinB/YfiT-like putative metalloenzymes"/>
    <property type="match status" value="1"/>
</dbReference>
<dbReference type="RefSeq" id="WP_183218013.1">
    <property type="nucleotide sequence ID" value="NZ_BMPW01000015.1"/>
</dbReference>
<proteinExistence type="predicted"/>
<dbReference type="InterPro" id="IPR007061">
    <property type="entry name" value="MST-like"/>
</dbReference>
<dbReference type="Proteomes" id="UP000590749">
    <property type="component" value="Unassembled WGS sequence"/>
</dbReference>
<reference evidence="1 2" key="1">
    <citation type="submission" date="2020-08" db="EMBL/GenBank/DDBJ databases">
        <title>Genomic Encyclopedia of Type Strains, Phase III (KMG-III): the genomes of soil and plant-associated and newly described type strains.</title>
        <authorList>
            <person name="Whitman W."/>
        </authorList>
    </citation>
    <scope>NUCLEOTIDE SEQUENCE [LARGE SCALE GENOMIC DNA]</scope>
    <source>
        <strain evidence="1 2">CECT 3287</strain>
    </source>
</reference>